<dbReference type="EMBL" id="JACHLD010000005">
    <property type="protein sequence ID" value="MBB4803074.1"/>
    <property type="molecule type" value="Genomic_DNA"/>
</dbReference>
<dbReference type="Proteomes" id="UP000561681">
    <property type="component" value="Unassembled WGS sequence"/>
</dbReference>
<reference evidence="1 2" key="1">
    <citation type="submission" date="2020-08" db="EMBL/GenBank/DDBJ databases">
        <title>Functional genomics of gut bacteria from endangered species of beetles.</title>
        <authorList>
            <person name="Carlos-Shanley C."/>
        </authorList>
    </citation>
    <scope>NUCLEOTIDE SEQUENCE [LARGE SCALE GENOMIC DNA]</scope>
    <source>
        <strain evidence="1 2">S00142</strain>
    </source>
</reference>
<dbReference type="RefSeq" id="WP_184163974.1">
    <property type="nucleotide sequence ID" value="NZ_JACHLD010000005.1"/>
</dbReference>
<evidence type="ECO:0000313" key="2">
    <source>
        <dbReference type="Proteomes" id="UP000561681"/>
    </source>
</evidence>
<sequence>MKLITEKQDGAFIHLLENTGSNTLISVFFKLARCFEKFQDQWENESKTIQLIILSYNQKQLIHCQLSKKDLPELKKILSLEHKSGNMKNFKNSYWNTFSFDES</sequence>
<proteinExistence type="predicted"/>
<accession>A0A7W7N941</accession>
<evidence type="ECO:0000313" key="1">
    <source>
        <dbReference type="EMBL" id="MBB4803074.1"/>
    </source>
</evidence>
<name>A0A7W7N941_9FLAO</name>
<comment type="caution">
    <text evidence="1">The sequence shown here is derived from an EMBL/GenBank/DDBJ whole genome shotgun (WGS) entry which is preliminary data.</text>
</comment>
<protein>
    <submittedName>
        <fullName evidence="1">Uncharacterized protein</fullName>
    </submittedName>
</protein>
<organism evidence="1 2">
    <name type="scientific">Flavobacterium nitrogenifigens</name>
    <dbReference type="NCBI Taxonomy" id="1617283"/>
    <lineage>
        <taxon>Bacteria</taxon>
        <taxon>Pseudomonadati</taxon>
        <taxon>Bacteroidota</taxon>
        <taxon>Flavobacteriia</taxon>
        <taxon>Flavobacteriales</taxon>
        <taxon>Flavobacteriaceae</taxon>
        <taxon>Flavobacterium</taxon>
    </lineage>
</organism>
<dbReference type="AlphaFoldDB" id="A0A7W7N941"/>
<keyword evidence="2" id="KW-1185">Reference proteome</keyword>
<gene>
    <name evidence="1" type="ORF">HNP37_003149</name>
</gene>